<evidence type="ECO:0000313" key="15">
    <source>
        <dbReference type="EnsemblMetazoa" id="AMEM007331-PA"/>
    </source>
</evidence>
<keyword evidence="4 10" id="KW-0963">Cytoplasm</keyword>
<feature type="compositionally biased region" description="Low complexity" evidence="12">
    <location>
        <begin position="409"/>
        <end position="427"/>
    </location>
</feature>
<feature type="compositionally biased region" description="Polar residues" evidence="12">
    <location>
        <begin position="354"/>
        <end position="366"/>
    </location>
</feature>
<dbReference type="STRING" id="30066.A0A182V1K4"/>
<feature type="region of interest" description="Disordered" evidence="12">
    <location>
        <begin position="239"/>
        <end position="366"/>
    </location>
</feature>
<dbReference type="Gene3D" id="2.30.30.1020">
    <property type="entry name" value="CCR4-NOT complex subunit 2/3/5, C-terminal domain"/>
    <property type="match status" value="1"/>
</dbReference>
<evidence type="ECO:0000256" key="3">
    <source>
        <dbReference type="ARBA" id="ARBA00007682"/>
    </source>
</evidence>
<feature type="compositionally biased region" description="Low complexity" evidence="12">
    <location>
        <begin position="494"/>
        <end position="520"/>
    </location>
</feature>
<dbReference type="InterPro" id="IPR007207">
    <property type="entry name" value="Not_N"/>
</dbReference>
<dbReference type="VEuPathDB" id="VectorBase:AMEM21_008526"/>
<dbReference type="GO" id="GO:2000036">
    <property type="term" value="P:regulation of stem cell population maintenance"/>
    <property type="evidence" value="ECO:0007669"/>
    <property type="project" value="UniProtKB-ARBA"/>
</dbReference>
<evidence type="ECO:0000259" key="14">
    <source>
        <dbReference type="Pfam" id="PF04153"/>
    </source>
</evidence>
<feature type="compositionally biased region" description="Gly residues" evidence="12">
    <location>
        <begin position="546"/>
        <end position="555"/>
    </location>
</feature>
<organism evidence="15 16">
    <name type="scientific">Anopheles merus</name>
    <name type="common">Mosquito</name>
    <dbReference type="NCBI Taxonomy" id="30066"/>
    <lineage>
        <taxon>Eukaryota</taxon>
        <taxon>Metazoa</taxon>
        <taxon>Ecdysozoa</taxon>
        <taxon>Arthropoda</taxon>
        <taxon>Hexapoda</taxon>
        <taxon>Insecta</taxon>
        <taxon>Pterygota</taxon>
        <taxon>Neoptera</taxon>
        <taxon>Endopterygota</taxon>
        <taxon>Diptera</taxon>
        <taxon>Nematocera</taxon>
        <taxon>Culicoidea</taxon>
        <taxon>Culicidae</taxon>
        <taxon>Anophelinae</taxon>
        <taxon>Anopheles</taxon>
    </lineage>
</organism>
<feature type="compositionally biased region" description="Polar residues" evidence="12">
    <location>
        <begin position="428"/>
        <end position="437"/>
    </location>
</feature>
<sequence length="756" mass="81731">MAATRKLQGEIDRCLKKVTEGVETFEDIWQKVHNATNSNQKEKYEADLKKEIKKLQRLRDQIKSWIASGEIKDKSALLENRRLIETQMERFKVVERETKTKAYSKEGLGAAQKMDPAQREKEEISTWLTSSITSLQIQIDQFECEVESLLAGKKKKLDKDKQDKMDELKGKLERHKFHVTKLETLLRMLDNDGVEVEQIKKIKEDVEYYIDSSQEPDFEENEYIYDDIIGLDDVEISGIPVSTGTDSNNSNETAGSPSSLISGTSPAQSPVLNYSASTLHNHSSDLSADNNNLNEKRSKSEGTKITPVKPTAIRASKVDPSVTAVSNAVNNNGSSNSTSSNSSSTTISNNNTSKTGLISSTPSKNHANAAAPLPTMLVLPQPPNSIPIIGPAFAAVAKQHPKNGSILQPSTPTTGAGASSASSTSGPLQTQAPNSSNVFSSLSQIINTSQTKLSQQQQQQQTPSSLPSAAAVVAAANSSSGGVPSSTQSNASSQQQQQAQQAQQQQQQAQQQQQQQAQQQIPPGQNSMLLHNALSSASSTESNNHSGGGGGGGAGQSLMVDASGVPAGANAGNNLLPTSSATAAITNGPNTIINTNSSISNAANVNSGGGGGGGGGGGPGGMKPSAGTHEACIPPLLGVAPLGTSKLQKEHQIQQQLPHSETVEFFQRLSPETLFFVFYYMEGTKAQYLAAKALKKQSWRFHTKYMMWFQRHEEPKVINEEYEQGTYIYFDYEKWGQRKKEGFTFEYKYLEDRDLN</sequence>
<dbReference type="GO" id="GO:0005634">
    <property type="term" value="C:nucleus"/>
    <property type="evidence" value="ECO:0007669"/>
    <property type="project" value="UniProtKB-SubCell"/>
</dbReference>
<keyword evidence="6" id="KW-0597">Phosphoprotein</keyword>
<dbReference type="Proteomes" id="UP000075903">
    <property type="component" value="Unassembled WGS sequence"/>
</dbReference>
<feature type="region of interest" description="Disordered" evidence="12">
    <location>
        <begin position="449"/>
        <end position="521"/>
    </location>
</feature>
<keyword evidence="11" id="KW-0175">Coiled coil</keyword>
<reference evidence="15" key="1">
    <citation type="submission" date="2020-05" db="UniProtKB">
        <authorList>
            <consortium name="EnsemblMetazoa"/>
        </authorList>
    </citation>
    <scope>IDENTIFICATION</scope>
    <source>
        <strain evidence="15">MAF</strain>
    </source>
</reference>
<keyword evidence="7 10" id="KW-0805">Transcription regulation</keyword>
<dbReference type="InterPro" id="IPR040168">
    <property type="entry name" value="Not2/3/5"/>
</dbReference>
<evidence type="ECO:0000256" key="9">
    <source>
        <dbReference type="ARBA" id="ARBA00023242"/>
    </source>
</evidence>
<dbReference type="PANTHER" id="PTHR23326">
    <property type="entry name" value="CCR4 NOT-RELATED"/>
    <property type="match status" value="1"/>
</dbReference>
<evidence type="ECO:0000256" key="7">
    <source>
        <dbReference type="ARBA" id="ARBA00023015"/>
    </source>
</evidence>
<dbReference type="GO" id="GO:0030015">
    <property type="term" value="C:CCR4-NOT core complex"/>
    <property type="evidence" value="ECO:0007669"/>
    <property type="project" value="UniProtKB-UniRule"/>
</dbReference>
<feature type="compositionally biased region" description="Low complexity" evidence="12">
    <location>
        <begin position="535"/>
        <end position="545"/>
    </location>
</feature>
<dbReference type="Pfam" id="PF04153">
    <property type="entry name" value="NOT2_3_5_C"/>
    <property type="match status" value="1"/>
</dbReference>
<evidence type="ECO:0000256" key="1">
    <source>
        <dbReference type="ARBA" id="ARBA00004123"/>
    </source>
</evidence>
<accession>A0A182V1K4</accession>
<feature type="domain" description="NOT2/NOT3/NOT5 C-terminal" evidence="14">
    <location>
        <begin position="651"/>
        <end position="750"/>
    </location>
</feature>
<feature type="region of interest" description="Disordered" evidence="12">
    <location>
        <begin position="402"/>
        <end position="437"/>
    </location>
</feature>
<keyword evidence="9 10" id="KW-0539">Nucleus</keyword>
<feature type="compositionally biased region" description="Low complexity" evidence="12">
    <location>
        <begin position="449"/>
        <end position="486"/>
    </location>
</feature>
<feature type="region of interest" description="Disordered" evidence="12">
    <location>
        <begin position="610"/>
        <end position="629"/>
    </location>
</feature>
<evidence type="ECO:0008006" key="17">
    <source>
        <dbReference type="Google" id="ProtNLM"/>
    </source>
</evidence>
<name>A0A182V1K4_ANOME</name>
<feature type="compositionally biased region" description="Polar residues" evidence="12">
    <location>
        <begin position="240"/>
        <end position="279"/>
    </location>
</feature>
<dbReference type="EnsemblMetazoa" id="AMEM007331-RA">
    <property type="protein sequence ID" value="AMEM007331-PA"/>
    <property type="gene ID" value="AMEM007331"/>
</dbReference>
<keyword evidence="16" id="KW-1185">Reference proteome</keyword>
<dbReference type="GO" id="GO:0006355">
    <property type="term" value="P:regulation of DNA-templated transcription"/>
    <property type="evidence" value="ECO:0007669"/>
    <property type="project" value="InterPro"/>
</dbReference>
<evidence type="ECO:0000256" key="4">
    <source>
        <dbReference type="ARBA" id="ARBA00022490"/>
    </source>
</evidence>
<evidence type="ECO:0000256" key="5">
    <source>
        <dbReference type="ARBA" id="ARBA00022491"/>
    </source>
</evidence>
<feature type="compositionally biased region" description="Low complexity" evidence="12">
    <location>
        <begin position="280"/>
        <end position="293"/>
    </location>
</feature>
<dbReference type="InterPro" id="IPR007282">
    <property type="entry name" value="NOT2/3/5_C"/>
</dbReference>
<evidence type="ECO:0000313" key="16">
    <source>
        <dbReference type="Proteomes" id="UP000075903"/>
    </source>
</evidence>
<evidence type="ECO:0000256" key="6">
    <source>
        <dbReference type="ARBA" id="ARBA00022553"/>
    </source>
</evidence>
<evidence type="ECO:0000256" key="8">
    <source>
        <dbReference type="ARBA" id="ARBA00023163"/>
    </source>
</evidence>
<comment type="subcellular location">
    <subcellularLocation>
        <location evidence="2 10">Cytoplasm</location>
    </subcellularLocation>
    <subcellularLocation>
        <location evidence="1 10">Nucleus</location>
    </subcellularLocation>
</comment>
<dbReference type="InterPro" id="IPR038635">
    <property type="entry name" value="CCR4-NOT_su2/3/5_C_sf"/>
</dbReference>
<dbReference type="PIRSF" id="PIRSF005290">
    <property type="entry name" value="NOT_su_3_5"/>
    <property type="match status" value="1"/>
</dbReference>
<keyword evidence="8 10" id="KW-0804">Transcription</keyword>
<proteinExistence type="inferred from homology"/>
<dbReference type="Pfam" id="PF04065">
    <property type="entry name" value="Not3"/>
    <property type="match status" value="1"/>
</dbReference>
<dbReference type="VEuPathDB" id="VectorBase:AMEM007331"/>
<evidence type="ECO:0000259" key="13">
    <source>
        <dbReference type="Pfam" id="PF04065"/>
    </source>
</evidence>
<evidence type="ECO:0000256" key="2">
    <source>
        <dbReference type="ARBA" id="ARBA00004496"/>
    </source>
</evidence>
<evidence type="ECO:0000256" key="11">
    <source>
        <dbReference type="SAM" id="Coils"/>
    </source>
</evidence>
<comment type="similarity">
    <text evidence="3 10">Belongs to the CNOT2/3/5 family.</text>
</comment>
<feature type="domain" description="CCR4-Not complex component Not N-terminal" evidence="13">
    <location>
        <begin position="4"/>
        <end position="228"/>
    </location>
</feature>
<protein>
    <recommendedName>
        <fullName evidence="17">CCR4-NOT transcription complex subunit 3</fullName>
    </recommendedName>
</protein>
<feature type="region of interest" description="Disordered" evidence="12">
    <location>
        <begin position="535"/>
        <end position="559"/>
    </location>
</feature>
<keyword evidence="5 10" id="KW-0678">Repressor</keyword>
<evidence type="ECO:0000256" key="12">
    <source>
        <dbReference type="SAM" id="MobiDB-lite"/>
    </source>
</evidence>
<feature type="coiled-coil region" evidence="11">
    <location>
        <begin position="41"/>
        <end position="68"/>
    </location>
</feature>
<dbReference type="AlphaFoldDB" id="A0A182V1K4"/>
<feature type="compositionally biased region" description="Low complexity" evidence="12">
    <location>
        <begin position="321"/>
        <end position="353"/>
    </location>
</feature>
<feature type="compositionally biased region" description="Gly residues" evidence="12">
    <location>
        <begin position="610"/>
        <end position="621"/>
    </location>
</feature>
<evidence type="ECO:0000256" key="10">
    <source>
        <dbReference type="PIRNR" id="PIRNR005290"/>
    </source>
</evidence>
<dbReference type="InterPro" id="IPR012270">
    <property type="entry name" value="CCR4-NOT_su3/5"/>
</dbReference>
<dbReference type="GO" id="GO:0000932">
    <property type="term" value="C:P-body"/>
    <property type="evidence" value="ECO:0007669"/>
    <property type="project" value="UniProtKB-UniRule"/>
</dbReference>